<organism evidence="1 2">
    <name type="scientific">Batillaria attramentaria</name>
    <dbReference type="NCBI Taxonomy" id="370345"/>
    <lineage>
        <taxon>Eukaryota</taxon>
        <taxon>Metazoa</taxon>
        <taxon>Spiralia</taxon>
        <taxon>Lophotrochozoa</taxon>
        <taxon>Mollusca</taxon>
        <taxon>Gastropoda</taxon>
        <taxon>Caenogastropoda</taxon>
        <taxon>Sorbeoconcha</taxon>
        <taxon>Cerithioidea</taxon>
        <taxon>Batillariidae</taxon>
        <taxon>Batillaria</taxon>
    </lineage>
</organism>
<gene>
    <name evidence="1" type="ORF">BaRGS_00032063</name>
</gene>
<name>A0ABD0JPM3_9CAEN</name>
<evidence type="ECO:0000313" key="1">
    <source>
        <dbReference type="EMBL" id="KAK7476665.1"/>
    </source>
</evidence>
<protein>
    <submittedName>
        <fullName evidence="1">Uncharacterized protein</fullName>
    </submittedName>
</protein>
<keyword evidence="2" id="KW-1185">Reference proteome</keyword>
<proteinExistence type="predicted"/>
<accession>A0ABD0JPM3</accession>
<dbReference type="Proteomes" id="UP001519460">
    <property type="component" value="Unassembled WGS sequence"/>
</dbReference>
<comment type="caution">
    <text evidence="1">The sequence shown here is derived from an EMBL/GenBank/DDBJ whole genome shotgun (WGS) entry which is preliminary data.</text>
</comment>
<reference evidence="1 2" key="1">
    <citation type="journal article" date="2023" name="Sci. Data">
        <title>Genome assembly of the Korean intertidal mud-creeper Batillaria attramentaria.</title>
        <authorList>
            <person name="Patra A.K."/>
            <person name="Ho P.T."/>
            <person name="Jun S."/>
            <person name="Lee S.J."/>
            <person name="Kim Y."/>
            <person name="Won Y.J."/>
        </authorList>
    </citation>
    <scope>NUCLEOTIDE SEQUENCE [LARGE SCALE GENOMIC DNA]</scope>
    <source>
        <strain evidence="1">Wonlab-2016</strain>
    </source>
</reference>
<dbReference type="AlphaFoldDB" id="A0ABD0JPM3"/>
<dbReference type="EMBL" id="JACVVK020000369">
    <property type="protein sequence ID" value="KAK7476665.1"/>
    <property type="molecule type" value="Genomic_DNA"/>
</dbReference>
<evidence type="ECO:0000313" key="2">
    <source>
        <dbReference type="Proteomes" id="UP001519460"/>
    </source>
</evidence>
<sequence length="190" mass="21613">MCATVGLWLLTGDCDESSGDFTFISSTGNSVVDYFLCNFDLISKCLAQIVQRVESPHMPVVLHMTYMLRTEAGIGEKQRIENFVWDPEMGNEYKARIVSEEGRRILADACDSIDISPDIAMDRFVDYVLYSADCMKKQIRVGGPARSSGAVWYDRECAERKKRLRLYSRSRSAVDKEAYCQARREYKTVG</sequence>